<proteinExistence type="predicted"/>
<comment type="caution">
    <text evidence="1">The sequence shown here is derived from an EMBL/GenBank/DDBJ whole genome shotgun (WGS) entry which is preliminary data.</text>
</comment>
<evidence type="ECO:0000313" key="1">
    <source>
        <dbReference type="EMBL" id="KAL2641593.1"/>
    </source>
</evidence>
<dbReference type="EMBL" id="JBHFFA010000002">
    <property type="protein sequence ID" value="KAL2641593.1"/>
    <property type="molecule type" value="Genomic_DNA"/>
</dbReference>
<dbReference type="Proteomes" id="UP001605036">
    <property type="component" value="Unassembled WGS sequence"/>
</dbReference>
<gene>
    <name evidence="1" type="ORF">R1flu_009180</name>
</gene>
<evidence type="ECO:0000313" key="2">
    <source>
        <dbReference type="Proteomes" id="UP001605036"/>
    </source>
</evidence>
<organism evidence="1 2">
    <name type="scientific">Riccia fluitans</name>
    <dbReference type="NCBI Taxonomy" id="41844"/>
    <lineage>
        <taxon>Eukaryota</taxon>
        <taxon>Viridiplantae</taxon>
        <taxon>Streptophyta</taxon>
        <taxon>Embryophyta</taxon>
        <taxon>Marchantiophyta</taxon>
        <taxon>Marchantiopsida</taxon>
        <taxon>Marchantiidae</taxon>
        <taxon>Marchantiales</taxon>
        <taxon>Ricciaceae</taxon>
        <taxon>Riccia</taxon>
    </lineage>
</organism>
<accession>A0ABD1Z1C1</accession>
<dbReference type="AlphaFoldDB" id="A0ABD1Z1C1"/>
<protein>
    <submittedName>
        <fullName evidence="1">Uncharacterized protein</fullName>
    </submittedName>
</protein>
<keyword evidence="2" id="KW-1185">Reference proteome</keyword>
<sequence length="153" mass="16866">MCVIVLSCELAFSFRSKAVPGSAQNIRINPGGKSGRPRWEVKWKREYSRVEACGFSKVERGGSGFRRGGKLDRSGWQVEWKWGTSRLLRDSNRIEACIGGARIGVEMGLDGVLESQQKTCEDLKDCLVEAGATIAACEAKLKQNDEEIAALKE</sequence>
<reference evidence="1 2" key="1">
    <citation type="submission" date="2024-09" db="EMBL/GenBank/DDBJ databases">
        <title>Chromosome-scale assembly of Riccia fluitans.</title>
        <authorList>
            <person name="Paukszto L."/>
            <person name="Sawicki J."/>
            <person name="Karawczyk K."/>
            <person name="Piernik-Szablinska J."/>
            <person name="Szczecinska M."/>
            <person name="Mazdziarz M."/>
        </authorList>
    </citation>
    <scope>NUCLEOTIDE SEQUENCE [LARGE SCALE GENOMIC DNA]</scope>
    <source>
        <strain evidence="1">Rf_01</strain>
        <tissue evidence="1">Aerial parts of the thallus</tissue>
    </source>
</reference>
<name>A0ABD1Z1C1_9MARC</name>